<dbReference type="SMART" id="SM01217">
    <property type="entry name" value="Fn3_like"/>
    <property type="match status" value="1"/>
</dbReference>
<dbReference type="InterPro" id="IPR036962">
    <property type="entry name" value="Glyco_hydro_3_N_sf"/>
</dbReference>
<dbReference type="Proteomes" id="UP000464314">
    <property type="component" value="Chromosome"/>
</dbReference>
<dbReference type="PANTHER" id="PTHR30620">
    <property type="entry name" value="PERIPLASMIC BETA-GLUCOSIDASE-RELATED"/>
    <property type="match status" value="1"/>
</dbReference>
<dbReference type="GO" id="GO:0008422">
    <property type="term" value="F:beta-glucosidase activity"/>
    <property type="evidence" value="ECO:0007669"/>
    <property type="project" value="TreeGrafter"/>
</dbReference>
<accession>A0A6P1TSZ0</accession>
<evidence type="ECO:0000313" key="3">
    <source>
        <dbReference type="EMBL" id="QHQ63071.1"/>
    </source>
</evidence>
<dbReference type="InterPro" id="IPR002772">
    <property type="entry name" value="Glyco_hydro_3_C"/>
</dbReference>
<organism evidence="3 4">
    <name type="scientific">Anaerocolumna sedimenticola</name>
    <dbReference type="NCBI Taxonomy" id="2696063"/>
    <lineage>
        <taxon>Bacteria</taxon>
        <taxon>Bacillati</taxon>
        <taxon>Bacillota</taxon>
        <taxon>Clostridia</taxon>
        <taxon>Lachnospirales</taxon>
        <taxon>Lachnospiraceae</taxon>
        <taxon>Anaerocolumna</taxon>
    </lineage>
</organism>
<protein>
    <recommendedName>
        <fullName evidence="2">Fibronectin type III-like domain-containing protein</fullName>
    </recommendedName>
</protein>
<dbReference type="EMBL" id="CP048000">
    <property type="protein sequence ID" value="QHQ63071.1"/>
    <property type="molecule type" value="Genomic_DNA"/>
</dbReference>
<dbReference type="SUPFAM" id="SSF51445">
    <property type="entry name" value="(Trans)glycosidases"/>
    <property type="match status" value="1"/>
</dbReference>
<keyword evidence="4" id="KW-1185">Reference proteome</keyword>
<dbReference type="KEGG" id="anr:Ana3638_21725"/>
<dbReference type="AlphaFoldDB" id="A0A6P1TSZ0"/>
<dbReference type="InterPro" id="IPR026891">
    <property type="entry name" value="Fn3-like"/>
</dbReference>
<dbReference type="Gene3D" id="2.60.40.10">
    <property type="entry name" value="Immunoglobulins"/>
    <property type="match status" value="1"/>
</dbReference>
<dbReference type="InterPro" id="IPR051915">
    <property type="entry name" value="Cellulose_Degrad_GH3"/>
</dbReference>
<dbReference type="Gene3D" id="3.20.20.300">
    <property type="entry name" value="Glycoside hydrolase, family 3, N-terminal domain"/>
    <property type="match status" value="1"/>
</dbReference>
<evidence type="ECO:0000259" key="2">
    <source>
        <dbReference type="SMART" id="SM01217"/>
    </source>
</evidence>
<keyword evidence="1" id="KW-0378">Hydrolase</keyword>
<feature type="domain" description="Fibronectin type III-like" evidence="2">
    <location>
        <begin position="669"/>
        <end position="738"/>
    </location>
</feature>
<evidence type="ECO:0000256" key="1">
    <source>
        <dbReference type="ARBA" id="ARBA00022801"/>
    </source>
</evidence>
<name>A0A6P1TSZ0_9FIRM</name>
<dbReference type="InterPro" id="IPR036881">
    <property type="entry name" value="Glyco_hydro_3_C_sf"/>
</dbReference>
<dbReference type="RefSeq" id="WP_161839893.1">
    <property type="nucleotide sequence ID" value="NZ_CP048000.1"/>
</dbReference>
<evidence type="ECO:0000313" key="4">
    <source>
        <dbReference type="Proteomes" id="UP000464314"/>
    </source>
</evidence>
<reference evidence="3 4" key="1">
    <citation type="submission" date="2020-01" db="EMBL/GenBank/DDBJ databases">
        <title>Genome analysis of Anaerocolumna sp. CBA3638.</title>
        <authorList>
            <person name="Kim J."/>
            <person name="Roh S.W."/>
        </authorList>
    </citation>
    <scope>NUCLEOTIDE SEQUENCE [LARGE SCALE GENOMIC DNA]</scope>
    <source>
        <strain evidence="3 4">CBA3638</strain>
    </source>
</reference>
<dbReference type="InterPro" id="IPR017853">
    <property type="entry name" value="GH"/>
</dbReference>
<dbReference type="InterPro" id="IPR013783">
    <property type="entry name" value="Ig-like_fold"/>
</dbReference>
<dbReference type="InterPro" id="IPR001764">
    <property type="entry name" value="Glyco_hydro_3_N"/>
</dbReference>
<dbReference type="Pfam" id="PF01915">
    <property type="entry name" value="Glyco_hydro_3_C"/>
    <property type="match status" value="1"/>
</dbReference>
<dbReference type="SUPFAM" id="SSF52279">
    <property type="entry name" value="Beta-D-glucan exohydrolase, C-terminal domain"/>
    <property type="match status" value="1"/>
</dbReference>
<dbReference type="PANTHER" id="PTHR30620:SF123">
    <property type="entry name" value="BETA-XYLOSIDASE"/>
    <property type="match status" value="1"/>
</dbReference>
<dbReference type="Pfam" id="PF14310">
    <property type="entry name" value="Fn3-like"/>
    <property type="match status" value="1"/>
</dbReference>
<dbReference type="Gene3D" id="3.40.50.1700">
    <property type="entry name" value="Glycoside hydrolase family 3 C-terminal domain"/>
    <property type="match status" value="1"/>
</dbReference>
<proteinExistence type="predicted"/>
<dbReference type="PRINTS" id="PR00133">
    <property type="entry name" value="GLHYDRLASE3"/>
</dbReference>
<dbReference type="Pfam" id="PF00933">
    <property type="entry name" value="Glyco_hydro_3"/>
    <property type="match status" value="1"/>
</dbReference>
<gene>
    <name evidence="3" type="ORF">Ana3638_21725</name>
</gene>
<sequence length="768" mass="86351">MDIVKLLNEMTIEEKVAQLSGGSFKQILDLKTLRINNHAKERMPYSVGHLDRVGGSTDLTPREIAMAANELQRYFVEETRLGIPVLLSTEGTSGVLSRNYTLFPGNLNTGAMFDEHLTYEMGKAIGKELRAAGENWVLAPVVDTIREFRYGRYEESYGEDIYLVARNGVEYVKGLQGDLKTGAAATLKHYVAQGISDGGRNTAPVHLGQRELLNEYLVPFEACVKEANPATIMAAYHEIDGIPTHASKYLLLDILREKLGFEGLTVSDGNGIQLVNHFQEYCGTLNEAASLCINAGIDLELDDVYRRFLISEAEKGTVSMERIDEAVLRVLTLKEQLGLFENPYVDIDKVDEIVMCGKHLNLAYEMAVNSIILLKNQDRVLPVAKGKKIGLVGPLSNRKDFAYGDYSYPTHIKEVYYACAGLSEDEILARSAFSASRIKEFDELYHDTATIYEELKIRYTVVQRDLLRDTYNYYKDPKFEDYELDDELLGCDVLVAVLGETSGMGYENDTGESTDRTEITLSKEQRNLLAKLKKTGKPLILILANAKPVELSIESDLCDGIMEAFKTGYYGARAICDVLDGSVSPGGKLPVTIPKHIGQCPIYYSQRITGKKQFWRNKYLEMDLNPLYEFGFGLSYTDFIIDVSDFTCKGDSVCGEVRLKNIGDRAGSEVIQLYVKKRFGTISQPERELKFYKKVYLKPGEECLVPFCLRLDSLAYYNIDMDYCLEDSEVTVMIGTSSKEILKEETYKLEFPGGKKLIKEKVFNNNMN</sequence>
<dbReference type="GO" id="GO:0009251">
    <property type="term" value="P:glucan catabolic process"/>
    <property type="evidence" value="ECO:0007669"/>
    <property type="project" value="TreeGrafter"/>
</dbReference>